<dbReference type="PANTHER" id="PTHR11527">
    <property type="entry name" value="HEAT-SHOCK PROTEIN 20 FAMILY MEMBER"/>
    <property type="match status" value="1"/>
</dbReference>
<accession>A0A533QH42</accession>
<dbReference type="InterPro" id="IPR031107">
    <property type="entry name" value="Small_HSP"/>
</dbReference>
<proteinExistence type="inferred from homology"/>
<sequence>MEKKEHPVVEKKKISPDKCVVTGKGSWYFPLADIYETADNFTVLIDMPGVDSENITVDMRDNELIVNGAVSQEAYANEKVIYSEYNIGHYHRHFVISDAINRDKIEAKMSDGVLSLVLPKAEHVKPRKIEVKAE</sequence>
<evidence type="ECO:0000313" key="4">
    <source>
        <dbReference type="EMBL" id="TLD41981.1"/>
    </source>
</evidence>
<dbReference type="InterPro" id="IPR002068">
    <property type="entry name" value="A-crystallin/Hsp20_dom"/>
</dbReference>
<dbReference type="EMBL" id="SULG01000031">
    <property type="protein sequence ID" value="TLD41981.1"/>
    <property type="molecule type" value="Genomic_DNA"/>
</dbReference>
<evidence type="ECO:0000256" key="2">
    <source>
        <dbReference type="RuleBase" id="RU003616"/>
    </source>
</evidence>
<comment type="similarity">
    <text evidence="1 2">Belongs to the small heat shock protein (HSP20) family.</text>
</comment>
<keyword evidence="4" id="KW-0346">Stress response</keyword>
<evidence type="ECO:0000313" key="5">
    <source>
        <dbReference type="Proteomes" id="UP000319783"/>
    </source>
</evidence>
<evidence type="ECO:0000256" key="1">
    <source>
        <dbReference type="PROSITE-ProRule" id="PRU00285"/>
    </source>
</evidence>
<dbReference type="CDD" id="cd06464">
    <property type="entry name" value="ACD_sHsps-like"/>
    <property type="match status" value="1"/>
</dbReference>
<reference evidence="4 5" key="1">
    <citation type="submission" date="2019-04" db="EMBL/GenBank/DDBJ databases">
        <title>Genome of a novel bacterium Candidatus Jettenia ecosi reconstructed from metagenome of an anammox bioreactor.</title>
        <authorList>
            <person name="Mardanov A.V."/>
            <person name="Beletsky A.V."/>
            <person name="Ravin N.V."/>
            <person name="Botchkova E.A."/>
            <person name="Litti Y.V."/>
            <person name="Nozhevnikova A.N."/>
        </authorList>
    </citation>
    <scope>NUCLEOTIDE SEQUENCE [LARGE SCALE GENOMIC DNA]</scope>
    <source>
        <strain evidence="4">J2</strain>
    </source>
</reference>
<comment type="caution">
    <text evidence="4">The sequence shown here is derived from an EMBL/GenBank/DDBJ whole genome shotgun (WGS) entry which is preliminary data.</text>
</comment>
<name>A0A533QH42_9BACT</name>
<organism evidence="4 5">
    <name type="scientific">Candidatus Jettenia ecosi</name>
    <dbReference type="NCBI Taxonomy" id="2494326"/>
    <lineage>
        <taxon>Bacteria</taxon>
        <taxon>Pseudomonadati</taxon>
        <taxon>Planctomycetota</taxon>
        <taxon>Candidatus Brocadiia</taxon>
        <taxon>Candidatus Brocadiales</taxon>
        <taxon>Candidatus Brocadiaceae</taxon>
        <taxon>Candidatus Jettenia</taxon>
    </lineage>
</organism>
<gene>
    <name evidence="4" type="ORF">JETT_1770</name>
</gene>
<dbReference type="InterPro" id="IPR008978">
    <property type="entry name" value="HSP20-like_chaperone"/>
</dbReference>
<dbReference type="PROSITE" id="PS01031">
    <property type="entry name" value="SHSP"/>
    <property type="match status" value="1"/>
</dbReference>
<feature type="domain" description="SHSP" evidence="3">
    <location>
        <begin position="22"/>
        <end position="134"/>
    </location>
</feature>
<dbReference type="Proteomes" id="UP000319783">
    <property type="component" value="Unassembled WGS sequence"/>
</dbReference>
<dbReference type="Gene3D" id="2.60.40.790">
    <property type="match status" value="1"/>
</dbReference>
<dbReference type="AlphaFoldDB" id="A0A533QH42"/>
<dbReference type="Pfam" id="PF00011">
    <property type="entry name" value="HSP20"/>
    <property type="match status" value="1"/>
</dbReference>
<dbReference type="SUPFAM" id="SSF49764">
    <property type="entry name" value="HSP20-like chaperones"/>
    <property type="match status" value="1"/>
</dbReference>
<evidence type="ECO:0000259" key="3">
    <source>
        <dbReference type="PROSITE" id="PS01031"/>
    </source>
</evidence>
<protein>
    <submittedName>
        <fullName evidence="4">Heat shock protein, Hsp20 family</fullName>
    </submittedName>
</protein>